<gene>
    <name evidence="3" type="primary">LOC104743246</name>
</gene>
<organism evidence="2 3">
    <name type="scientific">Camelina sativa</name>
    <name type="common">False flax</name>
    <name type="synonym">Myagrum sativum</name>
    <dbReference type="NCBI Taxonomy" id="90675"/>
    <lineage>
        <taxon>Eukaryota</taxon>
        <taxon>Viridiplantae</taxon>
        <taxon>Streptophyta</taxon>
        <taxon>Embryophyta</taxon>
        <taxon>Tracheophyta</taxon>
        <taxon>Spermatophyta</taxon>
        <taxon>Magnoliopsida</taxon>
        <taxon>eudicotyledons</taxon>
        <taxon>Gunneridae</taxon>
        <taxon>Pentapetalae</taxon>
        <taxon>rosids</taxon>
        <taxon>malvids</taxon>
        <taxon>Brassicales</taxon>
        <taxon>Brassicaceae</taxon>
        <taxon>Camelineae</taxon>
        <taxon>Camelina</taxon>
    </lineage>
</organism>
<dbReference type="RefSeq" id="XP_010462654.1">
    <property type="nucleotide sequence ID" value="XM_010464352.1"/>
</dbReference>
<dbReference type="PANTHER" id="PTHR35218:SF9">
    <property type="entry name" value="ENDONUCLEASE_EXONUCLEASE_PHOSPHATASE DOMAIN-CONTAINING PROTEIN"/>
    <property type="match status" value="1"/>
</dbReference>
<proteinExistence type="predicted"/>
<keyword evidence="2" id="KW-1185">Reference proteome</keyword>
<dbReference type="SUPFAM" id="SSF56219">
    <property type="entry name" value="DNase I-like"/>
    <property type="match status" value="1"/>
</dbReference>
<evidence type="ECO:0000313" key="3">
    <source>
        <dbReference type="RefSeq" id="XP_010462654.1"/>
    </source>
</evidence>
<evidence type="ECO:0000313" key="2">
    <source>
        <dbReference type="Proteomes" id="UP000694864"/>
    </source>
</evidence>
<protein>
    <submittedName>
        <fullName evidence="3">Uncharacterized protein LOC104743246</fullName>
    </submittedName>
</protein>
<sequence length="263" mass="29870">MNVLMWNERGANKPNFQIFIRYMLKKFKTNILALFEAHVGGDRAGRICQGLGFDNSFRVDAVGQSGGLWLLWRFGVGPVKVVEANNQFIYSTVGEGTDIMHLVVVYTDPTVSRRSGLWDKLREMLHGILEPVVVGGDFNTILRLDERTGGNGRVSLDSLAFGEWVNASSLTDMGFKGSKFTWRRGCVESTYVAKRLDRVFCNAHARLKWQDALVLHLPFLASDYAPLFLQLSLEVEVDPRRRPFRFKTALLQQESFKEMLMNS</sequence>
<dbReference type="GeneID" id="104743246"/>
<feature type="domain" description="Endonuclease/exonuclease/phosphatase" evidence="1">
    <location>
        <begin position="6"/>
        <end position="218"/>
    </location>
</feature>
<accession>A0ABM0VXQ7</accession>
<reference evidence="3" key="2">
    <citation type="submission" date="2025-08" db="UniProtKB">
        <authorList>
            <consortium name="RefSeq"/>
        </authorList>
    </citation>
    <scope>IDENTIFICATION</scope>
    <source>
        <tissue evidence="3">Leaf</tissue>
    </source>
</reference>
<dbReference type="InterPro" id="IPR005135">
    <property type="entry name" value="Endo/exonuclease/phosphatase"/>
</dbReference>
<evidence type="ECO:0000259" key="1">
    <source>
        <dbReference type="Pfam" id="PF03372"/>
    </source>
</evidence>
<reference evidence="2" key="1">
    <citation type="journal article" date="2014" name="Nat. Commun.">
        <title>The emerging biofuel crop Camelina sativa retains a highly undifferentiated hexaploid genome structure.</title>
        <authorList>
            <person name="Kagale S."/>
            <person name="Koh C."/>
            <person name="Nixon J."/>
            <person name="Bollina V."/>
            <person name="Clarke W.E."/>
            <person name="Tuteja R."/>
            <person name="Spillane C."/>
            <person name="Robinson S.J."/>
            <person name="Links M.G."/>
            <person name="Clarke C."/>
            <person name="Higgins E.E."/>
            <person name="Huebert T."/>
            <person name="Sharpe A.G."/>
            <person name="Parkin I.A."/>
        </authorList>
    </citation>
    <scope>NUCLEOTIDE SEQUENCE [LARGE SCALE GENOMIC DNA]</scope>
    <source>
        <strain evidence="2">cv. DH55</strain>
    </source>
</reference>
<name>A0ABM0VXQ7_CAMSA</name>
<dbReference type="InterPro" id="IPR036691">
    <property type="entry name" value="Endo/exonu/phosph_ase_sf"/>
</dbReference>
<dbReference type="Proteomes" id="UP000694864">
    <property type="component" value="Chromosome 14"/>
</dbReference>
<dbReference type="Pfam" id="PF03372">
    <property type="entry name" value="Exo_endo_phos"/>
    <property type="match status" value="1"/>
</dbReference>
<dbReference type="PANTHER" id="PTHR35218">
    <property type="entry name" value="RNASE H DOMAIN-CONTAINING PROTEIN"/>
    <property type="match status" value="1"/>
</dbReference>
<dbReference type="Gene3D" id="3.60.10.10">
    <property type="entry name" value="Endonuclease/exonuclease/phosphatase"/>
    <property type="match status" value="1"/>
</dbReference>